<protein>
    <submittedName>
        <fullName evidence="1">Uncharacterized protein</fullName>
    </submittedName>
</protein>
<dbReference type="EMBL" id="NIRI02000042">
    <property type="protein sequence ID" value="KAG5449242.1"/>
    <property type="molecule type" value="Genomic_DNA"/>
</dbReference>
<keyword evidence="2" id="KW-1185">Reference proteome</keyword>
<reference evidence="1 2" key="1">
    <citation type="journal article" date="2018" name="Biotechnol. Adv.">
        <title>Improved genomic resources and new bioinformatic workflow for the carcinogenic parasite Clonorchis sinensis: Biotechnological implications.</title>
        <authorList>
            <person name="Wang D."/>
            <person name="Korhonen P.K."/>
            <person name="Gasser R.B."/>
            <person name="Young N.D."/>
        </authorList>
    </citation>
    <scope>NUCLEOTIDE SEQUENCE [LARGE SCALE GENOMIC DNA]</scope>
    <source>
        <strain evidence="1">Cs-k2</strain>
    </source>
</reference>
<sequence>MHYHFYGTSRHMFQPSNWRARRLFVRPLTIDQPVRKPSHHRKVQSLHDGLSDVNRLVRETGRGPVRTLPSIAQWVAEVRKPPHHGKVQSLRDNSASRLPLSRLGQPGNIPTLLLPSGGMAARHRKGVTDERFFLGRLTLLYRCPK</sequence>
<proteinExistence type="predicted"/>
<evidence type="ECO:0000313" key="1">
    <source>
        <dbReference type="EMBL" id="KAG5449242.1"/>
    </source>
</evidence>
<evidence type="ECO:0000313" key="2">
    <source>
        <dbReference type="Proteomes" id="UP000286415"/>
    </source>
</evidence>
<name>A0A419PG99_CLOSI</name>
<organism evidence="1 2">
    <name type="scientific">Clonorchis sinensis</name>
    <name type="common">Chinese liver fluke</name>
    <dbReference type="NCBI Taxonomy" id="79923"/>
    <lineage>
        <taxon>Eukaryota</taxon>
        <taxon>Metazoa</taxon>
        <taxon>Spiralia</taxon>
        <taxon>Lophotrochozoa</taxon>
        <taxon>Platyhelminthes</taxon>
        <taxon>Trematoda</taxon>
        <taxon>Digenea</taxon>
        <taxon>Opisthorchiida</taxon>
        <taxon>Opisthorchiata</taxon>
        <taxon>Opisthorchiidae</taxon>
        <taxon>Clonorchis</taxon>
    </lineage>
</organism>
<dbReference type="Proteomes" id="UP000286415">
    <property type="component" value="Unassembled WGS sequence"/>
</dbReference>
<dbReference type="InParanoid" id="A0A419PG99"/>
<comment type="caution">
    <text evidence="1">The sequence shown here is derived from an EMBL/GenBank/DDBJ whole genome shotgun (WGS) entry which is preliminary data.</text>
</comment>
<gene>
    <name evidence="1" type="ORF">CSKR_100666</name>
</gene>
<accession>A0A419PG99</accession>
<reference evidence="1 2" key="2">
    <citation type="journal article" date="2021" name="Genomics">
        <title>High-quality reference genome for Clonorchis sinensis.</title>
        <authorList>
            <person name="Young N.D."/>
            <person name="Stroehlein A.J."/>
            <person name="Kinkar L."/>
            <person name="Wang T."/>
            <person name="Sohn W.M."/>
            <person name="Chang B.C.H."/>
            <person name="Kaur P."/>
            <person name="Weisz D."/>
            <person name="Dudchenko O."/>
            <person name="Aiden E.L."/>
            <person name="Korhonen P.K."/>
            <person name="Gasser R.B."/>
        </authorList>
    </citation>
    <scope>NUCLEOTIDE SEQUENCE [LARGE SCALE GENOMIC DNA]</scope>
    <source>
        <strain evidence="1">Cs-k2</strain>
    </source>
</reference>
<dbReference type="AlphaFoldDB" id="A0A419PG99"/>